<gene>
    <name evidence="2" type="ORF">MTO99_04035</name>
</gene>
<dbReference type="Proteomes" id="UP000832097">
    <property type="component" value="Chromosome"/>
</dbReference>
<accession>A0ABY4C0N2</accession>
<name>A0ABY4C0N2_9MICO</name>
<dbReference type="EMBL" id="CP094528">
    <property type="protein sequence ID" value="UOE44958.1"/>
    <property type="molecule type" value="Genomic_DNA"/>
</dbReference>
<evidence type="ECO:0000313" key="2">
    <source>
        <dbReference type="EMBL" id="UOE44958.1"/>
    </source>
</evidence>
<sequence length="111" mass="12282">MPKAAVDEDRDSLSREHDVWAHHTCGKLQAHVFAESEAARVEFGTNRSFRTSIGTLDGSHVAGATRRRENLECDLPLVSQHDRGTLVENQKGAKIHGSQSSIHRYVPGSHQ</sequence>
<organism evidence="2 3">
    <name type="scientific">Agromyces larvae</name>
    <dbReference type="NCBI Taxonomy" id="2929802"/>
    <lineage>
        <taxon>Bacteria</taxon>
        <taxon>Bacillati</taxon>
        <taxon>Actinomycetota</taxon>
        <taxon>Actinomycetes</taxon>
        <taxon>Micrococcales</taxon>
        <taxon>Microbacteriaceae</taxon>
        <taxon>Agromyces</taxon>
    </lineage>
</organism>
<proteinExistence type="predicted"/>
<reference evidence="2 3" key="1">
    <citation type="submission" date="2022-03" db="EMBL/GenBank/DDBJ databases">
        <title>Mucilaginibacter sp. isolated from the gut of Protaetia brevitarsis seulensis larvae.</title>
        <authorList>
            <person name="Won M."/>
            <person name="Kim S.-J."/>
            <person name="Kwon S.-W."/>
        </authorList>
    </citation>
    <scope>NUCLEOTIDE SEQUENCE [LARGE SCALE GENOMIC DNA]</scope>
    <source>
        <strain evidence="2 3">CFWR-12</strain>
    </source>
</reference>
<protein>
    <submittedName>
        <fullName evidence="2">Uncharacterized protein</fullName>
    </submittedName>
</protein>
<feature type="region of interest" description="Disordered" evidence="1">
    <location>
        <begin position="90"/>
        <end position="111"/>
    </location>
</feature>
<evidence type="ECO:0000256" key="1">
    <source>
        <dbReference type="SAM" id="MobiDB-lite"/>
    </source>
</evidence>
<keyword evidence="3" id="KW-1185">Reference proteome</keyword>
<evidence type="ECO:0000313" key="3">
    <source>
        <dbReference type="Proteomes" id="UP000832097"/>
    </source>
</evidence>